<feature type="region of interest" description="Disordered" evidence="1">
    <location>
        <begin position="63"/>
        <end position="85"/>
    </location>
</feature>
<proteinExistence type="predicted"/>
<gene>
    <name evidence="2" type="ORF">EPH_0059810</name>
</gene>
<evidence type="ECO:0000313" key="3">
    <source>
        <dbReference type="Proteomes" id="UP000018201"/>
    </source>
</evidence>
<name>U6GXE4_9EIME</name>
<keyword evidence="3" id="KW-1185">Reference proteome</keyword>
<feature type="compositionally biased region" description="Polar residues" evidence="1">
    <location>
        <begin position="19"/>
        <end position="39"/>
    </location>
</feature>
<reference evidence="2" key="1">
    <citation type="submission" date="2013-10" db="EMBL/GenBank/DDBJ databases">
        <title>Genomic analysis of the causative agents of coccidiosis in chickens.</title>
        <authorList>
            <person name="Reid A.J."/>
            <person name="Blake D."/>
            <person name="Billington K."/>
            <person name="Browne H."/>
            <person name="Dunn M."/>
            <person name="Hung S."/>
            <person name="Kawahara F."/>
            <person name="Miranda-Saavedra D."/>
            <person name="Mourier T."/>
            <person name="Nagra H."/>
            <person name="Otto T.D."/>
            <person name="Rawlings N."/>
            <person name="Sanchez A."/>
            <person name="Sanders M."/>
            <person name="Subramaniam C."/>
            <person name="Tay Y."/>
            <person name="Dear P."/>
            <person name="Doerig C."/>
            <person name="Gruber A."/>
            <person name="Parkinson J."/>
            <person name="Shirley M."/>
            <person name="Wan K.L."/>
            <person name="Berriman M."/>
            <person name="Tomley F."/>
            <person name="Pain A."/>
        </authorList>
    </citation>
    <scope>NUCLEOTIDE SEQUENCE [LARGE SCALE GENOMIC DNA]</scope>
    <source>
        <strain evidence="2">Houghton</strain>
    </source>
</reference>
<dbReference type="VEuPathDB" id="ToxoDB:EPH_0059810"/>
<evidence type="ECO:0000313" key="2">
    <source>
        <dbReference type="EMBL" id="CDI84860.1"/>
    </source>
</evidence>
<dbReference type="EMBL" id="HG693122">
    <property type="protein sequence ID" value="CDI84860.1"/>
    <property type="molecule type" value="Genomic_DNA"/>
</dbReference>
<protein>
    <submittedName>
        <fullName evidence="2">Uncharacterized protein</fullName>
    </submittedName>
</protein>
<evidence type="ECO:0000256" key="1">
    <source>
        <dbReference type="SAM" id="MobiDB-lite"/>
    </source>
</evidence>
<feature type="region of interest" description="Disordered" evidence="1">
    <location>
        <begin position="1"/>
        <end position="43"/>
    </location>
</feature>
<reference evidence="2" key="2">
    <citation type="submission" date="2013-10" db="EMBL/GenBank/DDBJ databases">
        <authorList>
            <person name="Aslett M."/>
        </authorList>
    </citation>
    <scope>NUCLEOTIDE SEQUENCE [LARGE SCALE GENOMIC DNA]</scope>
    <source>
        <strain evidence="2">Houghton</strain>
    </source>
</reference>
<organism evidence="2 3">
    <name type="scientific">Eimeria praecox</name>
    <dbReference type="NCBI Taxonomy" id="51316"/>
    <lineage>
        <taxon>Eukaryota</taxon>
        <taxon>Sar</taxon>
        <taxon>Alveolata</taxon>
        <taxon>Apicomplexa</taxon>
        <taxon>Conoidasida</taxon>
        <taxon>Coccidia</taxon>
        <taxon>Eucoccidiorida</taxon>
        <taxon>Eimeriorina</taxon>
        <taxon>Eimeriidae</taxon>
        <taxon>Eimeria</taxon>
    </lineage>
</organism>
<dbReference type="AlphaFoldDB" id="U6GXE4"/>
<accession>U6GXE4</accession>
<dbReference type="Proteomes" id="UP000018201">
    <property type="component" value="Unassembled WGS sequence"/>
</dbReference>
<sequence>MLCKDGAQHQSAVRRPRRGTTSIGCSKTSHAMSSNTSKMPHQRKYKAAAAAAAIAAAIAAAAAAQQQQHSSSSSNSSSSSSTAAAAAAAVQQQQLLLRGFLQRCESRNSSTSG</sequence>